<feature type="region of interest" description="Disordered" evidence="6">
    <location>
        <begin position="1"/>
        <end position="45"/>
    </location>
</feature>
<feature type="compositionally biased region" description="Low complexity" evidence="6">
    <location>
        <begin position="202"/>
        <end position="215"/>
    </location>
</feature>
<dbReference type="InterPro" id="IPR044660">
    <property type="entry name" value="IBH1-like"/>
</dbReference>
<comment type="similarity">
    <text evidence="2">Belongs to the bHLH protein family.</text>
</comment>
<dbReference type="GO" id="GO:0000976">
    <property type="term" value="F:transcription cis-regulatory region binding"/>
    <property type="evidence" value="ECO:0007669"/>
    <property type="project" value="UniProtKB-ARBA"/>
</dbReference>
<dbReference type="PANTHER" id="PTHR33124:SF51">
    <property type="entry name" value="BHLH DOMAIN-CONTAINING PROTEIN"/>
    <property type="match status" value="1"/>
</dbReference>
<dbReference type="PROSITE" id="PS50888">
    <property type="entry name" value="BHLH"/>
    <property type="match status" value="1"/>
</dbReference>
<evidence type="ECO:0000313" key="9">
    <source>
        <dbReference type="Proteomes" id="UP000652761"/>
    </source>
</evidence>
<dbReference type="AlphaFoldDB" id="A0A843UCG5"/>
<dbReference type="Proteomes" id="UP000652761">
    <property type="component" value="Unassembled WGS sequence"/>
</dbReference>
<keyword evidence="5" id="KW-0539">Nucleus</keyword>
<dbReference type="InterPro" id="IPR036638">
    <property type="entry name" value="HLH_DNA-bd_sf"/>
</dbReference>
<dbReference type="GO" id="GO:0006355">
    <property type="term" value="P:regulation of DNA-templated transcription"/>
    <property type="evidence" value="ECO:0007669"/>
    <property type="project" value="InterPro"/>
</dbReference>
<dbReference type="SUPFAM" id="SSF47459">
    <property type="entry name" value="HLH, helix-loop-helix DNA-binding domain"/>
    <property type="match status" value="1"/>
</dbReference>
<evidence type="ECO:0000256" key="1">
    <source>
        <dbReference type="ARBA" id="ARBA00004123"/>
    </source>
</evidence>
<comment type="subcellular location">
    <subcellularLocation>
        <location evidence="1">Nucleus</location>
    </subcellularLocation>
</comment>
<sequence>MESDEGDTAGSGVAASRRKLIRLAARGRRRPPPTPPQTRWSSSVQEKIYSRRLLEALRSTTGAGASVPRKQPSLSPSQAVKEAADSALALTAQGRTRWSRAILKRRWRVRKQVLLLKKASGVKARRGGARSPSACGEGKRRETGATRPKNVKVEERLRVLSRLVPGCRKASTPRLLDEAADYVAALELQVKAMRALADALSSASSSSSSVVAAAPPRSPPARPGSP</sequence>
<feature type="region of interest" description="Disordered" evidence="6">
    <location>
        <begin position="202"/>
        <end position="226"/>
    </location>
</feature>
<accession>A0A843UCG5</accession>
<proteinExistence type="inferred from homology"/>
<dbReference type="OrthoDB" id="1647165at2759"/>
<evidence type="ECO:0000256" key="6">
    <source>
        <dbReference type="SAM" id="MobiDB-lite"/>
    </source>
</evidence>
<keyword evidence="3" id="KW-0805">Transcription regulation</keyword>
<dbReference type="Pfam" id="PF26576">
    <property type="entry name" value="IBH1_N"/>
    <property type="match status" value="1"/>
</dbReference>
<dbReference type="InterPro" id="IPR044549">
    <property type="entry name" value="bHLH_AtIBH1-like"/>
</dbReference>
<feature type="domain" description="BHLH" evidence="7">
    <location>
        <begin position="137"/>
        <end position="186"/>
    </location>
</feature>
<dbReference type="InterPro" id="IPR059002">
    <property type="entry name" value="IBH1_N"/>
</dbReference>
<keyword evidence="9" id="KW-1185">Reference proteome</keyword>
<feature type="region of interest" description="Disordered" evidence="6">
    <location>
        <begin position="125"/>
        <end position="147"/>
    </location>
</feature>
<dbReference type="InterPro" id="IPR011598">
    <property type="entry name" value="bHLH_dom"/>
</dbReference>
<dbReference type="EMBL" id="NMUH01000478">
    <property type="protein sequence ID" value="MQL79847.1"/>
    <property type="molecule type" value="Genomic_DNA"/>
</dbReference>
<reference evidence="8" key="1">
    <citation type="submission" date="2017-07" db="EMBL/GenBank/DDBJ databases">
        <title>Taro Niue Genome Assembly and Annotation.</title>
        <authorList>
            <person name="Atibalentja N."/>
            <person name="Keating K."/>
            <person name="Fields C.J."/>
        </authorList>
    </citation>
    <scope>NUCLEOTIDE SEQUENCE</scope>
    <source>
        <strain evidence="8">Niue_2</strain>
        <tissue evidence="8">Leaf</tissue>
    </source>
</reference>
<organism evidence="8 9">
    <name type="scientific">Colocasia esculenta</name>
    <name type="common">Wild taro</name>
    <name type="synonym">Arum esculentum</name>
    <dbReference type="NCBI Taxonomy" id="4460"/>
    <lineage>
        <taxon>Eukaryota</taxon>
        <taxon>Viridiplantae</taxon>
        <taxon>Streptophyta</taxon>
        <taxon>Embryophyta</taxon>
        <taxon>Tracheophyta</taxon>
        <taxon>Spermatophyta</taxon>
        <taxon>Magnoliopsida</taxon>
        <taxon>Liliopsida</taxon>
        <taxon>Araceae</taxon>
        <taxon>Aroideae</taxon>
        <taxon>Colocasieae</taxon>
        <taxon>Colocasia</taxon>
    </lineage>
</organism>
<protein>
    <recommendedName>
        <fullName evidence="7">BHLH domain-containing protein</fullName>
    </recommendedName>
</protein>
<evidence type="ECO:0000256" key="5">
    <source>
        <dbReference type="ARBA" id="ARBA00023242"/>
    </source>
</evidence>
<evidence type="ECO:0000256" key="3">
    <source>
        <dbReference type="ARBA" id="ARBA00023015"/>
    </source>
</evidence>
<gene>
    <name evidence="8" type="ORF">Taro_012298</name>
</gene>
<keyword evidence="4" id="KW-0804">Transcription</keyword>
<dbReference type="GO" id="GO:0005634">
    <property type="term" value="C:nucleus"/>
    <property type="evidence" value="ECO:0007669"/>
    <property type="project" value="UniProtKB-SubCell"/>
</dbReference>
<dbReference type="CDD" id="cd11444">
    <property type="entry name" value="bHLH_AtIBH1_like"/>
    <property type="match status" value="1"/>
</dbReference>
<feature type="compositionally biased region" description="Basic residues" evidence="6">
    <location>
        <begin position="16"/>
        <end position="31"/>
    </location>
</feature>
<dbReference type="GO" id="GO:0046983">
    <property type="term" value="F:protein dimerization activity"/>
    <property type="evidence" value="ECO:0007669"/>
    <property type="project" value="InterPro"/>
</dbReference>
<feature type="compositionally biased region" description="Pro residues" evidence="6">
    <location>
        <begin position="216"/>
        <end position="226"/>
    </location>
</feature>
<dbReference type="PANTHER" id="PTHR33124">
    <property type="entry name" value="TRANSCRIPTION FACTOR IBH1-LIKE 1"/>
    <property type="match status" value="1"/>
</dbReference>
<comment type="caution">
    <text evidence="8">The sequence shown here is derived from an EMBL/GenBank/DDBJ whole genome shotgun (WGS) entry which is preliminary data.</text>
</comment>
<evidence type="ECO:0000313" key="8">
    <source>
        <dbReference type="EMBL" id="MQL79847.1"/>
    </source>
</evidence>
<evidence type="ECO:0000256" key="2">
    <source>
        <dbReference type="ARBA" id="ARBA00005510"/>
    </source>
</evidence>
<name>A0A843UCG5_COLES</name>
<evidence type="ECO:0000259" key="7">
    <source>
        <dbReference type="PROSITE" id="PS50888"/>
    </source>
</evidence>
<feature type="region of interest" description="Disordered" evidence="6">
    <location>
        <begin position="60"/>
        <end position="80"/>
    </location>
</feature>
<evidence type="ECO:0000256" key="4">
    <source>
        <dbReference type="ARBA" id="ARBA00023163"/>
    </source>
</evidence>